<dbReference type="Proteomes" id="UP000064029">
    <property type="component" value="Unassembled WGS sequence"/>
</dbReference>
<dbReference type="InterPro" id="IPR009081">
    <property type="entry name" value="PP-bd_ACP"/>
</dbReference>
<dbReference type="UniPathway" id="UPA00094"/>
<dbReference type="RefSeq" id="WP_059758509.1">
    <property type="nucleotide sequence ID" value="NZ_CP013414.1"/>
</dbReference>
<comment type="caution">
    <text evidence="11">The sequence shown here is derived from an EMBL/GenBank/DDBJ whole genome shotgun (WGS) entry which is preliminary data.</text>
</comment>
<evidence type="ECO:0000256" key="4">
    <source>
        <dbReference type="ARBA" id="ARBA00022832"/>
    </source>
</evidence>
<gene>
    <name evidence="11" type="ORF">WJ33_36970</name>
</gene>
<evidence type="ECO:0000256" key="6">
    <source>
        <dbReference type="ARBA" id="ARBA00023160"/>
    </source>
</evidence>
<protein>
    <recommendedName>
        <fullName evidence="8 9">Acyl carrier protein</fullName>
    </recommendedName>
</protein>
<keyword evidence="4" id="KW-0276">Fatty acid metabolism</keyword>
<comment type="PTM">
    <text evidence="9">4'-phosphopantetheine is transferred from CoA to a specific serine of apo-ACP by acpS.</text>
</comment>
<dbReference type="SUPFAM" id="SSF47336">
    <property type="entry name" value="ACP-like"/>
    <property type="match status" value="1"/>
</dbReference>
<organism evidence="11 12">
    <name type="scientific">Burkholderia ubonensis</name>
    <dbReference type="NCBI Taxonomy" id="101571"/>
    <lineage>
        <taxon>Bacteria</taxon>
        <taxon>Pseudomonadati</taxon>
        <taxon>Pseudomonadota</taxon>
        <taxon>Betaproteobacteria</taxon>
        <taxon>Burkholderiales</taxon>
        <taxon>Burkholderiaceae</taxon>
        <taxon>Burkholderia</taxon>
        <taxon>Burkholderia cepacia complex</taxon>
    </lineage>
</organism>
<dbReference type="Gene3D" id="1.10.1200.10">
    <property type="entry name" value="ACP-like"/>
    <property type="match status" value="1"/>
</dbReference>
<dbReference type="InterPro" id="IPR006162">
    <property type="entry name" value="Ppantetheine_attach_site"/>
</dbReference>
<keyword evidence="6" id="KW-0275">Fatty acid biosynthesis</keyword>
<dbReference type="GO" id="GO:0036104">
    <property type="term" value="P:Kdo2-lipid A biosynthetic process"/>
    <property type="evidence" value="ECO:0007669"/>
    <property type="project" value="UniProtKB-UniPathway"/>
</dbReference>
<evidence type="ECO:0000256" key="1">
    <source>
        <dbReference type="ARBA" id="ARBA00022450"/>
    </source>
</evidence>
<evidence type="ECO:0000256" key="2">
    <source>
        <dbReference type="ARBA" id="ARBA00022516"/>
    </source>
</evidence>
<evidence type="ECO:0000256" key="9">
    <source>
        <dbReference type="RuleBase" id="RU003545"/>
    </source>
</evidence>
<proteinExistence type="predicted"/>
<accession>A0A103QVZ1</accession>
<dbReference type="GO" id="GO:0000035">
    <property type="term" value="F:acyl binding"/>
    <property type="evidence" value="ECO:0007669"/>
    <property type="project" value="TreeGrafter"/>
</dbReference>
<evidence type="ECO:0000256" key="7">
    <source>
        <dbReference type="ARBA" id="ARBA00024328"/>
    </source>
</evidence>
<dbReference type="InterPro" id="IPR036736">
    <property type="entry name" value="ACP-like_sf"/>
</dbReference>
<comment type="pathway">
    <text evidence="9">Lipid metabolism; fatty acid biosynthesis.</text>
</comment>
<keyword evidence="3" id="KW-0597">Phosphoprotein</keyword>
<evidence type="ECO:0000256" key="5">
    <source>
        <dbReference type="ARBA" id="ARBA00023098"/>
    </source>
</evidence>
<dbReference type="PROSITE" id="PS00012">
    <property type="entry name" value="PHOSPHOPANTETHEINE"/>
    <property type="match status" value="1"/>
</dbReference>
<dbReference type="UniPathway" id="UPA00360"/>
<keyword evidence="5" id="KW-0443">Lipid metabolism</keyword>
<dbReference type="PANTHER" id="PTHR20863:SF76">
    <property type="entry name" value="CARRIER DOMAIN-CONTAINING PROTEIN"/>
    <property type="match status" value="1"/>
</dbReference>
<evidence type="ECO:0000313" key="11">
    <source>
        <dbReference type="EMBL" id="KVG56580.1"/>
    </source>
</evidence>
<comment type="function">
    <text evidence="9">Carrier of the growing fatty acid chain in fatty acid biosynthesis.</text>
</comment>
<evidence type="ECO:0000313" key="12">
    <source>
        <dbReference type="Proteomes" id="UP000064029"/>
    </source>
</evidence>
<sequence>MTVGEIRNDAKIAEDLGADSLDAVELVMCIEDDFGIEISDEQAEKLKTVEQVIDYVQSL</sequence>
<dbReference type="Pfam" id="PF00550">
    <property type="entry name" value="PP-binding"/>
    <property type="match status" value="1"/>
</dbReference>
<dbReference type="AlphaFoldDB" id="A0A103QVZ1"/>
<dbReference type="NCBIfam" id="TIGR00517">
    <property type="entry name" value="acyl_carrier"/>
    <property type="match status" value="1"/>
</dbReference>
<evidence type="ECO:0000259" key="10">
    <source>
        <dbReference type="PROSITE" id="PS50075"/>
    </source>
</evidence>
<dbReference type="GO" id="GO:0000036">
    <property type="term" value="F:acyl carrier activity"/>
    <property type="evidence" value="ECO:0007669"/>
    <property type="project" value="UniProtKB-UniRule"/>
</dbReference>
<dbReference type="EMBL" id="LOXM01000255">
    <property type="protein sequence ID" value="KVG56580.1"/>
    <property type="molecule type" value="Genomic_DNA"/>
</dbReference>
<keyword evidence="2" id="KW-0444">Lipid biosynthesis</keyword>
<dbReference type="GO" id="GO:0016020">
    <property type="term" value="C:membrane"/>
    <property type="evidence" value="ECO:0007669"/>
    <property type="project" value="GOC"/>
</dbReference>
<dbReference type="NCBIfam" id="NF002148">
    <property type="entry name" value="PRK00982.1-2"/>
    <property type="match status" value="1"/>
</dbReference>
<feature type="domain" description="Carrier" evidence="10">
    <location>
        <begin position="1"/>
        <end position="59"/>
    </location>
</feature>
<name>A0A103QVZ1_9BURK</name>
<evidence type="ECO:0000256" key="3">
    <source>
        <dbReference type="ARBA" id="ARBA00022553"/>
    </source>
</evidence>
<comment type="pathway">
    <text evidence="7">Glycolipid biosynthesis; KDO(2)-lipid A biosynthesis.</text>
</comment>
<dbReference type="NCBIfam" id="NF002150">
    <property type="entry name" value="PRK00982.1-4"/>
    <property type="match status" value="1"/>
</dbReference>
<dbReference type="PANTHER" id="PTHR20863">
    <property type="entry name" value="ACYL CARRIER PROTEIN"/>
    <property type="match status" value="1"/>
</dbReference>
<dbReference type="InterPro" id="IPR003231">
    <property type="entry name" value="ACP"/>
</dbReference>
<evidence type="ECO:0000256" key="8">
    <source>
        <dbReference type="NCBIfam" id="TIGR00517"/>
    </source>
</evidence>
<keyword evidence="1 9" id="KW-0596">Phosphopantetheine</keyword>
<dbReference type="PROSITE" id="PS50075">
    <property type="entry name" value="CARRIER"/>
    <property type="match status" value="1"/>
</dbReference>
<reference evidence="11 12" key="1">
    <citation type="submission" date="2015-11" db="EMBL/GenBank/DDBJ databases">
        <title>Expanding the genomic diversity of Burkholderia species for the development of highly accurate diagnostics.</title>
        <authorList>
            <person name="Sahl J."/>
            <person name="Keim P."/>
            <person name="Wagner D."/>
        </authorList>
    </citation>
    <scope>NUCLEOTIDE SEQUENCE [LARGE SCALE GENOMIC DNA]</scope>
    <source>
        <strain evidence="11 12">MSMB2036</strain>
    </source>
</reference>